<evidence type="ECO:0000313" key="2">
    <source>
        <dbReference type="EMBL" id="GFM99339.1"/>
    </source>
</evidence>
<keyword evidence="4" id="KW-1185">Reference proteome</keyword>
<dbReference type="EMBL" id="JACCCF010000001">
    <property type="protein sequence ID" value="NYE42911.1"/>
    <property type="molecule type" value="Genomic_DNA"/>
</dbReference>
<dbReference type="PANTHER" id="PTHR34094:SF1">
    <property type="entry name" value="PROTEIN FAM185A"/>
    <property type="match status" value="1"/>
</dbReference>
<evidence type="ECO:0000313" key="3">
    <source>
        <dbReference type="EMBL" id="NYE42911.1"/>
    </source>
</evidence>
<dbReference type="RefSeq" id="WP_173315887.1">
    <property type="nucleotide sequence ID" value="NZ_BAAAUE010000009.1"/>
</dbReference>
<dbReference type="EMBL" id="BLWC01000001">
    <property type="protein sequence ID" value="GFM99339.1"/>
    <property type="molecule type" value="Genomic_DNA"/>
</dbReference>
<dbReference type="Proteomes" id="UP000530403">
    <property type="component" value="Unassembled WGS sequence"/>
</dbReference>
<dbReference type="AlphaFoldDB" id="A0A7J0CA02"/>
<reference evidence="3 5" key="2">
    <citation type="submission" date="2020-07" db="EMBL/GenBank/DDBJ databases">
        <title>Sequencing the genomes of 1000 actinobacteria strains.</title>
        <authorList>
            <person name="Klenk H.-P."/>
        </authorList>
    </citation>
    <scope>NUCLEOTIDE SEQUENCE [LARGE SCALE GENOMIC DNA]</scope>
    <source>
        <strain evidence="3 5">DSM 41455</strain>
    </source>
</reference>
<dbReference type="Pfam" id="PF13349">
    <property type="entry name" value="DUF4097"/>
    <property type="match status" value="1"/>
</dbReference>
<protein>
    <submittedName>
        <fullName evidence="3">DUF4097 and DUF4098 domain-containing protein YvlB</fullName>
    </submittedName>
</protein>
<proteinExistence type="predicted"/>
<dbReference type="InterPro" id="IPR025164">
    <property type="entry name" value="Toastrack_DUF4097"/>
</dbReference>
<evidence type="ECO:0000259" key="1">
    <source>
        <dbReference type="Pfam" id="PF13349"/>
    </source>
</evidence>
<reference evidence="2 4" key="1">
    <citation type="submission" date="2020-05" db="EMBL/GenBank/DDBJ databases">
        <title>Whole genome shotgun sequence of Streptomyces fulvorobeus NBRC 15897.</title>
        <authorList>
            <person name="Komaki H."/>
            <person name="Tamura T."/>
        </authorList>
    </citation>
    <scope>NUCLEOTIDE SEQUENCE [LARGE SCALE GENOMIC DNA]</scope>
    <source>
        <strain evidence="2 4">NBRC 15897</strain>
    </source>
</reference>
<comment type="caution">
    <text evidence="2">The sequence shown here is derived from an EMBL/GenBank/DDBJ whole genome shotgun (WGS) entry which is preliminary data.</text>
</comment>
<dbReference type="Proteomes" id="UP000498980">
    <property type="component" value="Unassembled WGS sequence"/>
</dbReference>
<feature type="domain" description="DUF4097" evidence="1">
    <location>
        <begin position="19"/>
        <end position="274"/>
    </location>
</feature>
<name>A0A7J0CA02_9ACTN</name>
<organism evidence="2 4">
    <name type="scientific">Streptomyces fulvorobeus</name>
    <dbReference type="NCBI Taxonomy" id="284028"/>
    <lineage>
        <taxon>Bacteria</taxon>
        <taxon>Bacillati</taxon>
        <taxon>Actinomycetota</taxon>
        <taxon>Actinomycetes</taxon>
        <taxon>Kitasatosporales</taxon>
        <taxon>Streptomycetaceae</taxon>
        <taxon>Streptomyces</taxon>
    </lineage>
</organism>
<sequence length="277" mass="28274">MPAYETPEAITATIEFEMGSLRITAGKRPDTVVEVRPTTDDKKDVQAAEQTKVSCSGGRLTVTGPNKRSLFGKSASLDITVELPAGSEIRCTSPMVNATVEGEVAGCRIQTSMGDIRVESAATVHLKTGHGDIWVGSVAGDAEVRGSGQVRVGRIGGAATVKNSNGESAIDEVVGELRVGSSNGSVVIGLAHASVEAKSASGSVRIGEVVRGKVTLRSSAGNIGVGIREATAAWLDVHTGAGAVRNSLGPSDGPGAAENTVEVRAHTAAGDIEIHRA</sequence>
<evidence type="ECO:0000313" key="4">
    <source>
        <dbReference type="Proteomes" id="UP000498980"/>
    </source>
</evidence>
<gene>
    <name evidence="3" type="ORF">HEB29_003922</name>
    <name evidence="2" type="ORF">Sfulv_41500</name>
</gene>
<evidence type="ECO:0000313" key="5">
    <source>
        <dbReference type="Proteomes" id="UP000530403"/>
    </source>
</evidence>
<dbReference type="PANTHER" id="PTHR34094">
    <property type="match status" value="1"/>
</dbReference>
<accession>A0A7J0CA02</accession>